<protein>
    <submittedName>
        <fullName evidence="1">(Mediterranean fruit fly) hypothetical protein</fullName>
    </submittedName>
</protein>
<gene>
    <name evidence="1" type="ORF">CCAP1982_LOCUS7023</name>
</gene>
<organism evidence="1 2">
    <name type="scientific">Ceratitis capitata</name>
    <name type="common">Mediterranean fruit fly</name>
    <name type="synonym">Tephritis capitata</name>
    <dbReference type="NCBI Taxonomy" id="7213"/>
    <lineage>
        <taxon>Eukaryota</taxon>
        <taxon>Metazoa</taxon>
        <taxon>Ecdysozoa</taxon>
        <taxon>Arthropoda</taxon>
        <taxon>Hexapoda</taxon>
        <taxon>Insecta</taxon>
        <taxon>Pterygota</taxon>
        <taxon>Neoptera</taxon>
        <taxon>Endopterygota</taxon>
        <taxon>Diptera</taxon>
        <taxon>Brachycera</taxon>
        <taxon>Muscomorpha</taxon>
        <taxon>Tephritoidea</taxon>
        <taxon>Tephritidae</taxon>
        <taxon>Ceratitis</taxon>
        <taxon>Ceratitis</taxon>
    </lineage>
</organism>
<accession>A0A811UMW4</accession>
<name>A0A811UMW4_CERCA</name>
<keyword evidence="2" id="KW-1185">Reference proteome</keyword>
<dbReference type="EMBL" id="CAJHJT010000012">
    <property type="protein sequence ID" value="CAD6998423.1"/>
    <property type="molecule type" value="Genomic_DNA"/>
</dbReference>
<dbReference type="AlphaFoldDB" id="A0A811UMW4"/>
<reference evidence="1" key="1">
    <citation type="submission" date="2020-11" db="EMBL/GenBank/DDBJ databases">
        <authorList>
            <person name="Whitehead M."/>
        </authorList>
    </citation>
    <scope>NUCLEOTIDE SEQUENCE</scope>
    <source>
        <strain evidence="1">EGII</strain>
    </source>
</reference>
<proteinExistence type="predicted"/>
<evidence type="ECO:0000313" key="2">
    <source>
        <dbReference type="Proteomes" id="UP000606786"/>
    </source>
</evidence>
<comment type="caution">
    <text evidence="1">The sequence shown here is derived from an EMBL/GenBank/DDBJ whole genome shotgun (WGS) entry which is preliminary data.</text>
</comment>
<evidence type="ECO:0000313" key="1">
    <source>
        <dbReference type="EMBL" id="CAD6998423.1"/>
    </source>
</evidence>
<sequence>MNLDWLISYIKQMGILCSNRPALILPYFLLHRYLRINKNLISIHIYIQCTFTFAEHLYSTVHSHQRLLNRQQCRRKFSNLLLHHIGSFSFIERSSMGFFVGATLPTKLAVFVVRSWQFCSRSLDFVRDT</sequence>
<dbReference type="Proteomes" id="UP000606786">
    <property type="component" value="Unassembled WGS sequence"/>
</dbReference>